<dbReference type="PROSITE" id="PS00141">
    <property type="entry name" value="ASP_PROTEASE"/>
    <property type="match status" value="1"/>
</dbReference>
<feature type="domain" description="Peptidase A2" evidence="3">
    <location>
        <begin position="146"/>
        <end position="160"/>
    </location>
</feature>
<dbReference type="InterPro" id="IPR029054">
    <property type="entry name" value="dUTPase-like"/>
</dbReference>
<keyword evidence="1" id="KW-0645">Protease</keyword>
<protein>
    <submittedName>
        <fullName evidence="4">POK9 protein</fullName>
    </submittedName>
</protein>
<dbReference type="InterPro" id="IPR001969">
    <property type="entry name" value="Aspartic_peptidase_AS"/>
</dbReference>
<evidence type="ECO:0000313" key="5">
    <source>
        <dbReference type="Proteomes" id="UP000536381"/>
    </source>
</evidence>
<dbReference type="Proteomes" id="UP000536381">
    <property type="component" value="Unassembled WGS sequence"/>
</dbReference>
<feature type="non-terminal residue" evidence="4">
    <location>
        <position position="160"/>
    </location>
</feature>
<dbReference type="SUPFAM" id="SSF51283">
    <property type="entry name" value="dUTPase-like"/>
    <property type="match status" value="1"/>
</dbReference>
<dbReference type="GO" id="GO:0006508">
    <property type="term" value="P:proteolysis"/>
    <property type="evidence" value="ECO:0007669"/>
    <property type="project" value="UniProtKB-KW"/>
</dbReference>
<dbReference type="InterPro" id="IPR051592">
    <property type="entry name" value="HERV-K_Pro_peptidase_A2"/>
</dbReference>
<dbReference type="PANTHER" id="PTHR19422">
    <property type="entry name" value="GAG RETROVIRAL POLYPROTEIN"/>
    <property type="match status" value="1"/>
</dbReference>
<reference evidence="4 5" key="1">
    <citation type="submission" date="2019-09" db="EMBL/GenBank/DDBJ databases">
        <title>Bird 10,000 Genomes (B10K) Project - Family phase.</title>
        <authorList>
            <person name="Zhang G."/>
        </authorList>
    </citation>
    <scope>NUCLEOTIDE SEQUENCE [LARGE SCALE GENOMIC DNA]</scope>
    <source>
        <strain evidence="4">B10K-DU-001-42</strain>
        <tissue evidence="4">Muscle</tissue>
    </source>
</reference>
<evidence type="ECO:0000259" key="3">
    <source>
        <dbReference type="PROSITE" id="PS50175"/>
    </source>
</evidence>
<dbReference type="OrthoDB" id="9900537at2759"/>
<dbReference type="InterPro" id="IPR036157">
    <property type="entry name" value="dUTPase-like_sf"/>
</dbReference>
<evidence type="ECO:0000256" key="1">
    <source>
        <dbReference type="ARBA" id="ARBA00022670"/>
    </source>
</evidence>
<proteinExistence type="predicted"/>
<feature type="non-terminal residue" evidence="4">
    <location>
        <position position="1"/>
    </location>
</feature>
<name>A0A7L2IXH2_9PICI</name>
<dbReference type="AlphaFoldDB" id="A0A7L2IXH2"/>
<gene>
    <name evidence="4" type="primary">Ervk9_1</name>
    <name evidence="4" type="ORF">SEMFRA_R07509</name>
</gene>
<dbReference type="Gene3D" id="2.70.40.10">
    <property type="match status" value="1"/>
</dbReference>
<keyword evidence="5" id="KW-1185">Reference proteome</keyword>
<evidence type="ECO:0000313" key="4">
    <source>
        <dbReference type="EMBL" id="NXR16264.1"/>
    </source>
</evidence>
<keyword evidence="2" id="KW-0064">Aspartyl protease</keyword>
<dbReference type="GO" id="GO:0004190">
    <property type="term" value="F:aspartic-type endopeptidase activity"/>
    <property type="evidence" value="ECO:0007669"/>
    <property type="project" value="UniProtKB-KW"/>
</dbReference>
<dbReference type="PROSITE" id="PS50175">
    <property type="entry name" value="ASP_PROT_RETROV"/>
    <property type="match status" value="1"/>
</dbReference>
<organism evidence="4 5">
    <name type="scientific">Semnornis frantzii</name>
    <dbReference type="NCBI Taxonomy" id="91796"/>
    <lineage>
        <taxon>Eukaryota</taxon>
        <taxon>Metazoa</taxon>
        <taxon>Chordata</taxon>
        <taxon>Craniata</taxon>
        <taxon>Vertebrata</taxon>
        <taxon>Euteleostomi</taxon>
        <taxon>Archelosauria</taxon>
        <taxon>Archosauria</taxon>
        <taxon>Dinosauria</taxon>
        <taxon>Saurischia</taxon>
        <taxon>Theropoda</taxon>
        <taxon>Coelurosauria</taxon>
        <taxon>Aves</taxon>
        <taxon>Neognathae</taxon>
        <taxon>Neoaves</taxon>
        <taxon>Telluraves</taxon>
        <taxon>Coraciimorphae</taxon>
        <taxon>Piciformes</taxon>
        <taxon>Ramphastidae</taxon>
        <taxon>Semnornis</taxon>
    </lineage>
</organism>
<dbReference type="EMBL" id="VWYK01141351">
    <property type="protein sequence ID" value="NXR16264.1"/>
    <property type="molecule type" value="Genomic_DNA"/>
</dbReference>
<evidence type="ECO:0000256" key="2">
    <source>
        <dbReference type="ARBA" id="ARBA00022750"/>
    </source>
</evidence>
<dbReference type="Pfam" id="PF00692">
    <property type="entry name" value="dUTPase"/>
    <property type="match status" value="1"/>
</dbReference>
<comment type="caution">
    <text evidence="4">The sequence shown here is derived from an EMBL/GenBank/DDBJ whole genome shotgun (WGS) entry which is preliminary data.</text>
</comment>
<sequence length="160" mass="16393">RGNLGLDLATAIDYTVVDTKPVAVDSTTQGPVSINGKVVGGLLVGRSSSALKGLTIIPGVIDADYTGVIKIMLQTQFPPIHIPAGSLIAQFVLYPQTTGDIMPRLSTEKGAGGFDTTGPAALLTLSMGVRPEATVAISNGTDGLQLTMLLDTGADIMILS</sequence>
<dbReference type="PANTHER" id="PTHR19422:SF123">
    <property type="entry name" value="RT1 CLASS I, LOCUS CE15"/>
    <property type="match status" value="1"/>
</dbReference>
<keyword evidence="2" id="KW-0378">Hydrolase</keyword>
<dbReference type="InterPro" id="IPR001995">
    <property type="entry name" value="Peptidase_A2_cat"/>
</dbReference>
<accession>A0A7L2IXH2</accession>